<proteinExistence type="predicted"/>
<sequence length="176" mass="19393">MSGYFSDPTRPCMASVDCGESNLRQLSADINPLFIRDRVDFNHSIFAGITHLDMFETPLSETGSPTYAAFLVSHTSGSISTAQILLSTLFMCITLSQIQNPSRFSYSFSGMLIIKLKQNSMICTNVSATIHGLWLCLFLISWGIGREVPPVETITGSRRNDSSRSGDQEKSKVRLG</sequence>
<evidence type="ECO:0000256" key="1">
    <source>
        <dbReference type="SAM" id="MobiDB-lite"/>
    </source>
</evidence>
<protein>
    <submittedName>
        <fullName evidence="2">Uncharacterized protein</fullName>
    </submittedName>
</protein>
<keyword evidence="3" id="KW-1185">Reference proteome</keyword>
<feature type="region of interest" description="Disordered" evidence="1">
    <location>
        <begin position="153"/>
        <end position="176"/>
    </location>
</feature>
<evidence type="ECO:0000313" key="3">
    <source>
        <dbReference type="Proteomes" id="UP001218218"/>
    </source>
</evidence>
<dbReference type="EMBL" id="JARIHO010000054">
    <property type="protein sequence ID" value="KAJ7319351.1"/>
    <property type="molecule type" value="Genomic_DNA"/>
</dbReference>
<accession>A0AAD6ZF56</accession>
<name>A0AAD6ZF56_9AGAR</name>
<organism evidence="2 3">
    <name type="scientific">Mycena albidolilacea</name>
    <dbReference type="NCBI Taxonomy" id="1033008"/>
    <lineage>
        <taxon>Eukaryota</taxon>
        <taxon>Fungi</taxon>
        <taxon>Dikarya</taxon>
        <taxon>Basidiomycota</taxon>
        <taxon>Agaricomycotina</taxon>
        <taxon>Agaricomycetes</taxon>
        <taxon>Agaricomycetidae</taxon>
        <taxon>Agaricales</taxon>
        <taxon>Marasmiineae</taxon>
        <taxon>Mycenaceae</taxon>
        <taxon>Mycena</taxon>
    </lineage>
</organism>
<comment type="caution">
    <text evidence="2">The sequence shown here is derived from an EMBL/GenBank/DDBJ whole genome shotgun (WGS) entry which is preliminary data.</text>
</comment>
<dbReference type="Proteomes" id="UP001218218">
    <property type="component" value="Unassembled WGS sequence"/>
</dbReference>
<evidence type="ECO:0000313" key="2">
    <source>
        <dbReference type="EMBL" id="KAJ7319351.1"/>
    </source>
</evidence>
<feature type="compositionally biased region" description="Basic and acidic residues" evidence="1">
    <location>
        <begin position="158"/>
        <end position="176"/>
    </location>
</feature>
<dbReference type="AlphaFoldDB" id="A0AAD6ZF56"/>
<gene>
    <name evidence="2" type="ORF">DFH08DRAFT_391028</name>
</gene>
<reference evidence="2" key="1">
    <citation type="submission" date="2023-03" db="EMBL/GenBank/DDBJ databases">
        <title>Massive genome expansion in bonnet fungi (Mycena s.s.) driven by repeated elements and novel gene families across ecological guilds.</title>
        <authorList>
            <consortium name="Lawrence Berkeley National Laboratory"/>
            <person name="Harder C.B."/>
            <person name="Miyauchi S."/>
            <person name="Viragh M."/>
            <person name="Kuo A."/>
            <person name="Thoen E."/>
            <person name="Andreopoulos B."/>
            <person name="Lu D."/>
            <person name="Skrede I."/>
            <person name="Drula E."/>
            <person name="Henrissat B."/>
            <person name="Morin E."/>
            <person name="Kohler A."/>
            <person name="Barry K."/>
            <person name="LaButti K."/>
            <person name="Morin E."/>
            <person name="Salamov A."/>
            <person name="Lipzen A."/>
            <person name="Mereny Z."/>
            <person name="Hegedus B."/>
            <person name="Baldrian P."/>
            <person name="Stursova M."/>
            <person name="Weitz H."/>
            <person name="Taylor A."/>
            <person name="Grigoriev I.V."/>
            <person name="Nagy L.G."/>
            <person name="Martin F."/>
            <person name="Kauserud H."/>
        </authorList>
    </citation>
    <scope>NUCLEOTIDE SEQUENCE</scope>
    <source>
        <strain evidence="2">CBHHK002</strain>
    </source>
</reference>